<evidence type="ECO:0000256" key="1">
    <source>
        <dbReference type="SAM" id="MobiDB-lite"/>
    </source>
</evidence>
<dbReference type="InterPro" id="IPR015126">
    <property type="entry name" value="Mu_I-gamma"/>
</dbReference>
<dbReference type="Gene3D" id="3.30.420.10">
    <property type="entry name" value="Ribonuclease H-like superfamily/Ribonuclease H"/>
    <property type="match status" value="1"/>
</dbReference>
<evidence type="ECO:0000313" key="3">
    <source>
        <dbReference type="EMBL" id="GLP99125.1"/>
    </source>
</evidence>
<dbReference type="PANTHER" id="PTHR35004:SF6">
    <property type="entry name" value="TRANSPOSASE"/>
    <property type="match status" value="1"/>
</dbReference>
<reference evidence="3" key="2">
    <citation type="submission" date="2023-01" db="EMBL/GenBank/DDBJ databases">
        <title>Draft genome sequence of Methylophaga thalassica strain NBRC 102424.</title>
        <authorList>
            <person name="Sun Q."/>
            <person name="Mori K."/>
        </authorList>
    </citation>
    <scope>NUCLEOTIDE SEQUENCE</scope>
    <source>
        <strain evidence="3">NBRC 102424</strain>
    </source>
</reference>
<dbReference type="InterPro" id="IPR036397">
    <property type="entry name" value="RNaseH_sf"/>
</dbReference>
<dbReference type="InterPro" id="IPR012337">
    <property type="entry name" value="RNaseH-like_sf"/>
</dbReference>
<dbReference type="SUPFAM" id="SSF53098">
    <property type="entry name" value="Ribonuclease H-like"/>
    <property type="match status" value="1"/>
</dbReference>
<keyword evidence="4" id="KW-1185">Reference proteome</keyword>
<dbReference type="Proteomes" id="UP001161423">
    <property type="component" value="Unassembled WGS sequence"/>
</dbReference>
<dbReference type="PANTHER" id="PTHR35004">
    <property type="entry name" value="TRANSPOSASE RV3428C-RELATED"/>
    <property type="match status" value="1"/>
</dbReference>
<dbReference type="Pfam" id="PF09299">
    <property type="entry name" value="Mu-transpos_C"/>
    <property type="match status" value="1"/>
</dbReference>
<dbReference type="Gene3D" id="1.10.10.60">
    <property type="entry name" value="Homeodomain-like"/>
    <property type="match status" value="1"/>
</dbReference>
<dbReference type="RefSeq" id="WP_284722638.1">
    <property type="nucleotide sequence ID" value="NZ_BSND01000004.1"/>
</dbReference>
<dbReference type="Pfam" id="PF09039">
    <property type="entry name" value="HTH_Tnp_Mu_2"/>
    <property type="match status" value="1"/>
</dbReference>
<accession>A0ABQ5TW83</accession>
<dbReference type="InterPro" id="IPR015378">
    <property type="entry name" value="Transposase-like_Mu_C"/>
</dbReference>
<sequence>MNTFTLSKGVHLRYEGDIYKISTVLNQNTFELTRLIDNHTLNLDRLDLLSAYTNGDVEFLDEDEINLRTPTHQKAIDIDFTSYTEPEKKRALNRLAYIQAIEESKIKPSLYKDKSKLLEYVTKKIQDKNPPKSLATIYKWRKTYEESGRNIISLIGKTRNRGNRTTRFNESTENQIHRAIEYYLTPERPSIRKAYQRLQYLAWENDSKTNKITSLPSYDAFRKRIHQIDQHLVISKRFSKRVADMKFKPYKKGLVATRPLELTEIDHTPVDLMVVDEVSRLPLGRPTLTTIIDKFSRMPTGFYFSFTPPSTLSIIECLRHAILPKTNLQTLYPSHDISWPAHGIPETIIVDNGKEFLSSDFTEIASSLGISIIRSPVRTPTYKGAVERFFRTFSESLLKDVPGKTFSNIFEKDEYDPKKHAVVSLNKLVEMTHLWIEQFIHTVNRSINTTPIRMWELGISKHPVLMPKNMDVLKISLGRTLSRKIQHYGIDFESLKYNSVELSMIRRKHKGSVTIKFNPEDISEIYVLTPDTKQFITVPCTDLPYAYKTLFQHQLIKKVLRKDNKKLDIDNLMRAEKQIIQIIESEKILTKKTHRASKQARYKNVSQQTNQVQGIPIKEIESLSLDKHTIFKDDGFDPYVTEQGNNPLENDDDDLDSIYADDPDWHADYSRNDQS</sequence>
<proteinExistence type="predicted"/>
<name>A0ABQ5TW83_9GAMM</name>
<gene>
    <name evidence="3" type="ORF">GCM10007891_09790</name>
</gene>
<feature type="domain" description="Integrase catalytic" evidence="2">
    <location>
        <begin position="255"/>
        <end position="459"/>
    </location>
</feature>
<dbReference type="PROSITE" id="PS50994">
    <property type="entry name" value="INTEGRASE"/>
    <property type="match status" value="1"/>
</dbReference>
<feature type="region of interest" description="Disordered" evidence="1">
    <location>
        <begin position="636"/>
        <end position="675"/>
    </location>
</feature>
<feature type="compositionally biased region" description="Acidic residues" evidence="1">
    <location>
        <begin position="649"/>
        <end position="662"/>
    </location>
</feature>
<organism evidence="3 4">
    <name type="scientific">Methylophaga thalassica</name>
    <dbReference type="NCBI Taxonomy" id="40223"/>
    <lineage>
        <taxon>Bacteria</taxon>
        <taxon>Pseudomonadati</taxon>
        <taxon>Pseudomonadota</taxon>
        <taxon>Gammaproteobacteria</taxon>
        <taxon>Thiotrichales</taxon>
        <taxon>Piscirickettsiaceae</taxon>
        <taxon>Methylophaga</taxon>
    </lineage>
</organism>
<dbReference type="EMBL" id="BSND01000004">
    <property type="protein sequence ID" value="GLP99125.1"/>
    <property type="molecule type" value="Genomic_DNA"/>
</dbReference>
<dbReference type="InterPro" id="IPR001584">
    <property type="entry name" value="Integrase_cat-core"/>
</dbReference>
<protein>
    <recommendedName>
        <fullName evidence="2">Integrase catalytic domain-containing protein</fullName>
    </recommendedName>
</protein>
<reference evidence="3" key="1">
    <citation type="journal article" date="2014" name="Int. J. Syst. Evol. Microbiol.">
        <title>Complete genome of a new Firmicutes species belonging to the dominant human colonic microbiota ('Ruminococcus bicirculans') reveals two chromosomes and a selective capacity to utilize plant glucans.</title>
        <authorList>
            <consortium name="NISC Comparative Sequencing Program"/>
            <person name="Wegmann U."/>
            <person name="Louis P."/>
            <person name="Goesmann A."/>
            <person name="Henrissat B."/>
            <person name="Duncan S.H."/>
            <person name="Flint H.J."/>
        </authorList>
    </citation>
    <scope>NUCLEOTIDE SEQUENCE</scope>
    <source>
        <strain evidence="3">NBRC 102424</strain>
    </source>
</reference>
<feature type="compositionally biased region" description="Basic and acidic residues" evidence="1">
    <location>
        <begin position="663"/>
        <end position="675"/>
    </location>
</feature>
<comment type="caution">
    <text evidence="3">The sequence shown here is derived from an EMBL/GenBank/DDBJ whole genome shotgun (WGS) entry which is preliminary data.</text>
</comment>
<evidence type="ECO:0000259" key="2">
    <source>
        <dbReference type="PROSITE" id="PS50994"/>
    </source>
</evidence>
<evidence type="ECO:0000313" key="4">
    <source>
        <dbReference type="Proteomes" id="UP001161423"/>
    </source>
</evidence>